<dbReference type="RefSeq" id="WP_377557295.1">
    <property type="nucleotide sequence ID" value="NZ_JBHUHQ010000021.1"/>
</dbReference>
<dbReference type="EMBL" id="JBHUHQ010000021">
    <property type="protein sequence ID" value="MFD2045781.1"/>
    <property type="molecule type" value="Genomic_DNA"/>
</dbReference>
<gene>
    <name evidence="2" type="ORF">ACFSJF_16005</name>
</gene>
<organism evidence="2 3">
    <name type="scientific">Ornithinibacillus salinisoli</name>
    <dbReference type="NCBI Taxonomy" id="1848459"/>
    <lineage>
        <taxon>Bacteria</taxon>
        <taxon>Bacillati</taxon>
        <taxon>Bacillota</taxon>
        <taxon>Bacilli</taxon>
        <taxon>Bacillales</taxon>
        <taxon>Bacillaceae</taxon>
        <taxon>Ornithinibacillus</taxon>
    </lineage>
</organism>
<keyword evidence="1" id="KW-0812">Transmembrane</keyword>
<accession>A0ABW4W3U6</accession>
<comment type="caution">
    <text evidence="2">The sequence shown here is derived from an EMBL/GenBank/DDBJ whole genome shotgun (WGS) entry which is preliminary data.</text>
</comment>
<name>A0ABW4W3U6_9BACI</name>
<evidence type="ECO:0000256" key="1">
    <source>
        <dbReference type="SAM" id="Phobius"/>
    </source>
</evidence>
<dbReference type="Proteomes" id="UP001597383">
    <property type="component" value="Unassembled WGS sequence"/>
</dbReference>
<feature type="transmembrane region" description="Helical" evidence="1">
    <location>
        <begin position="400"/>
        <end position="418"/>
    </location>
</feature>
<evidence type="ECO:0000313" key="2">
    <source>
        <dbReference type="EMBL" id="MFD2045781.1"/>
    </source>
</evidence>
<dbReference type="InterPro" id="IPR029062">
    <property type="entry name" value="Class_I_gatase-like"/>
</dbReference>
<dbReference type="SUPFAM" id="SSF52317">
    <property type="entry name" value="Class I glutamine amidotransferase-like"/>
    <property type="match status" value="1"/>
</dbReference>
<feature type="transmembrane region" description="Helical" evidence="1">
    <location>
        <begin position="365"/>
        <end position="388"/>
    </location>
</feature>
<keyword evidence="1" id="KW-1133">Transmembrane helix</keyword>
<dbReference type="Gene3D" id="3.40.50.880">
    <property type="match status" value="1"/>
</dbReference>
<keyword evidence="1" id="KW-0472">Membrane</keyword>
<evidence type="ECO:0008006" key="4">
    <source>
        <dbReference type="Google" id="ProtNLM"/>
    </source>
</evidence>
<protein>
    <recommendedName>
        <fullName evidence="4">DUF4350 domain-containing protein</fullName>
    </recommendedName>
</protein>
<reference evidence="3" key="1">
    <citation type="journal article" date="2019" name="Int. J. Syst. Evol. Microbiol.">
        <title>The Global Catalogue of Microorganisms (GCM) 10K type strain sequencing project: providing services to taxonomists for standard genome sequencing and annotation.</title>
        <authorList>
            <consortium name="The Broad Institute Genomics Platform"/>
            <consortium name="The Broad Institute Genome Sequencing Center for Infectious Disease"/>
            <person name="Wu L."/>
            <person name="Ma J."/>
        </authorList>
    </citation>
    <scope>NUCLEOTIDE SEQUENCE [LARGE SCALE GENOMIC DNA]</scope>
    <source>
        <strain evidence="3">R28</strain>
    </source>
</reference>
<sequence length="819" mass="91722">MRSYIHFITVILFIIMLIPIQTFAEDKVEISVDYGFNGKVQMHKGFPMSITFKNNGENISGDLVIFSNPNYESLGSIVVPVELSKGDETTIHVSVPGNNGGNFNYNSQHDDTFIRLYEGSWEDGNEIPLDGNTKFRASFFPDNRLVVGVLSNSFDSLNFLNLSKFNGESVELLQVEQDELPEDEKGLELFDVLIINDYNLSNASTQSQNAIKKWIQSGGHLMIGSNPFLQQQLGELSELVLLHVDDKTSFKELSFLNDKESDVKSTFENVEFLTGTATDNTNVIYSENSLPIVLNKSYGLGEMTQFAFNIGNSSLTNTEVYQNWWSDVLRKTVNKNNSMGPTSYVQEDLVYLLGRIVDAFPSSFIPVNLLIVLFVVYLILLFPGLYFLLKKLDRREQSWFIIPVVAIVSSVAFFGVGAKDRISSSQINNVSILSIDDTGIASGYGAFSILTNSGGDYKLTVKPGEFNAFPRQTQNSNPSSAPFNYAMVENGQNQSTITFNDVEYWSIRSAYGDVNSIETGKINSKLRVEGQQLIGSLTSDLSIDLEEAYLLTGTEAYPLGKMEAGSTKDIQIDLKNINNNDWIGAPRSSVIASKVVPGYYNSNYHVNSGPTDKEELDEWKKYELLNLAMTKKVHQNDLDQPIIAGYTKDSYIDVNAEKKNTKIKTTTLITQPIEVETAPKGEFSFSDGSLIPELSIFENSNGFIHHNGLENGEEFIAIEDGKYQLTYQIPNQLNKENIHLQMLKFRYTRGNGTTYHLFNAETEEFISLEEFNGLVTFEENANEFLTKDGSIIIMFEKNGMNNPEIQIPSLDLEGEFTND</sequence>
<proteinExistence type="predicted"/>
<evidence type="ECO:0000313" key="3">
    <source>
        <dbReference type="Proteomes" id="UP001597383"/>
    </source>
</evidence>
<keyword evidence="3" id="KW-1185">Reference proteome</keyword>